<dbReference type="GO" id="GO:0009252">
    <property type="term" value="P:peptidoglycan biosynthetic process"/>
    <property type="evidence" value="ECO:0007669"/>
    <property type="project" value="UniProtKB-KW"/>
</dbReference>
<dbReference type="Pfam" id="PF03717">
    <property type="entry name" value="PBP_dimer"/>
    <property type="match status" value="1"/>
</dbReference>
<sequence length="681" mass="75475">MADRTSDRSSSLMESHKGYDLRILFFYPAIAALLLILIGGLAYQQLIKTDEYHSREKQQNQRRILTPGPRGNIYDREGRLLVKNRARFYAAVNLDELRTEFNNAVRTIRKNYLANDDKDLPSYSQLRSIARYSVLQKHADDINRITGRSIKIDADNLKRHFETQLLLPYIIADELTPEEYARLSEQLPVTDPVQILAASTREYPYKNVAAHALGYVRPYDELNADLPEDGVWTVKMRGTIGKDGIEGRFNNILQGKPGVATYRVDPTGYRVDAPLDRRLPVQGQSIKTSLDIDLQIAAEEAIKTLDGEPEETGETDANGQKIMKAKPQAGAAVAIDVRTGEVLAVVSAPTYDLNNFMPRLSSDDFEAMSDTGAWLNRALNGLYQPGSTFKVLTSIAGLRAGVIDPATTHVECNGTYQIGNRTFVCHNHRSTPGEMTLATSLEKSCNIFFYDCGRKMGPDAIAAEARRFHLDQNTGIELPGETRRMVVPDPAWLQRVRGERWPEGETANYAIGQSALILTPLQMACFVASVARGETVTHPTLLHDPKRPRQKTEPIGLTPRQYNGLIEGMRRCVETGSGRKLSNPKLFNLQYAKIAGKTGTAQKDYYENGVRARINYAWFIGFAPYDNPEIAVAVILEGGPGDEIGGGDLAAPIAGAMLQKYFDKKAEQPALPAATVKTAAR</sequence>
<dbReference type="Pfam" id="PF00905">
    <property type="entry name" value="Transpeptidase"/>
    <property type="match status" value="1"/>
</dbReference>
<keyword evidence="14 16" id="KW-0046">Antibiotic resistance</keyword>
<evidence type="ECO:0000256" key="9">
    <source>
        <dbReference type="ARBA" id="ARBA00022801"/>
    </source>
</evidence>
<dbReference type="PROSITE" id="PS00337">
    <property type="entry name" value="BETA_LACTAMASE_D"/>
    <property type="match status" value="1"/>
</dbReference>
<dbReference type="GO" id="GO:0005886">
    <property type="term" value="C:plasma membrane"/>
    <property type="evidence" value="ECO:0007669"/>
    <property type="project" value="UniProtKB-SubCell"/>
</dbReference>
<feature type="domain" description="Penicillin-binding protein transpeptidase" evidence="18">
    <location>
        <begin position="330"/>
        <end position="658"/>
    </location>
</feature>
<keyword evidence="15" id="KW-0961">Cell wall biogenesis/degradation</keyword>
<keyword evidence="12 17" id="KW-1133">Transmembrane helix</keyword>
<dbReference type="GO" id="GO:0008658">
    <property type="term" value="F:penicillin binding"/>
    <property type="evidence" value="ECO:0007669"/>
    <property type="project" value="InterPro"/>
</dbReference>
<evidence type="ECO:0000256" key="7">
    <source>
        <dbReference type="ARBA" id="ARBA00022692"/>
    </source>
</evidence>
<dbReference type="RefSeq" id="WP_096056742.1">
    <property type="nucleotide sequence ID" value="NZ_CP023344.1"/>
</dbReference>
<keyword evidence="21" id="KW-1185">Reference proteome</keyword>
<dbReference type="GO" id="GO:0008360">
    <property type="term" value="P:regulation of cell shape"/>
    <property type="evidence" value="ECO:0007669"/>
    <property type="project" value="UniProtKB-KW"/>
</dbReference>
<dbReference type="GO" id="GO:0016740">
    <property type="term" value="F:transferase activity"/>
    <property type="evidence" value="ECO:0007669"/>
    <property type="project" value="UniProtKB-KW"/>
</dbReference>
<dbReference type="InterPro" id="IPR012338">
    <property type="entry name" value="Beta-lactam/transpept-like"/>
</dbReference>
<evidence type="ECO:0000256" key="13">
    <source>
        <dbReference type="ARBA" id="ARBA00023136"/>
    </source>
</evidence>
<dbReference type="Gene3D" id="3.40.710.10">
    <property type="entry name" value="DD-peptidase/beta-lactamase superfamily"/>
    <property type="match status" value="1"/>
</dbReference>
<evidence type="ECO:0000256" key="4">
    <source>
        <dbReference type="ARBA" id="ARBA00012865"/>
    </source>
</evidence>
<evidence type="ECO:0000256" key="8">
    <source>
        <dbReference type="ARBA" id="ARBA00022729"/>
    </source>
</evidence>
<dbReference type="SUPFAM" id="SSF56519">
    <property type="entry name" value="Penicillin binding protein dimerisation domain"/>
    <property type="match status" value="1"/>
</dbReference>
<dbReference type="OrthoDB" id="9804124at2"/>
<evidence type="ECO:0000256" key="10">
    <source>
        <dbReference type="ARBA" id="ARBA00022960"/>
    </source>
</evidence>
<dbReference type="Gene3D" id="3.90.1310.10">
    <property type="entry name" value="Penicillin-binding protein 2a (Domain 2)"/>
    <property type="match status" value="1"/>
</dbReference>
<keyword evidence="13 17" id="KW-0472">Membrane</keyword>
<dbReference type="SUPFAM" id="SSF56601">
    <property type="entry name" value="beta-lactamase/transpeptidase-like"/>
    <property type="match status" value="1"/>
</dbReference>
<keyword evidence="6" id="KW-0645">Protease</keyword>
<evidence type="ECO:0000256" key="17">
    <source>
        <dbReference type="SAM" id="Phobius"/>
    </source>
</evidence>
<evidence type="ECO:0000256" key="6">
    <source>
        <dbReference type="ARBA" id="ARBA00022645"/>
    </source>
</evidence>
<evidence type="ECO:0000256" key="1">
    <source>
        <dbReference type="ARBA" id="ARBA00004167"/>
    </source>
</evidence>
<evidence type="ECO:0000256" key="11">
    <source>
        <dbReference type="ARBA" id="ARBA00022984"/>
    </source>
</evidence>
<dbReference type="GO" id="GO:0071972">
    <property type="term" value="F:peptidoglycan L,D-transpeptidase activity"/>
    <property type="evidence" value="ECO:0007669"/>
    <property type="project" value="TreeGrafter"/>
</dbReference>
<keyword evidence="7 17" id="KW-0812">Transmembrane</keyword>
<dbReference type="PANTHER" id="PTHR30627:SF2">
    <property type="entry name" value="PEPTIDOGLYCAN D,D-TRANSPEPTIDASE MRDA"/>
    <property type="match status" value="1"/>
</dbReference>
<protein>
    <recommendedName>
        <fullName evidence="4 16">Beta-lactamase</fullName>
        <ecNumber evidence="4 16">3.5.2.6</ecNumber>
    </recommendedName>
</protein>
<feature type="domain" description="Penicillin-binding protein dimerisation" evidence="19">
    <location>
        <begin position="66"/>
        <end position="271"/>
    </location>
</feature>
<accession>A0A290QL37</accession>
<keyword evidence="5" id="KW-1003">Cell membrane</keyword>
<evidence type="ECO:0000256" key="16">
    <source>
        <dbReference type="RuleBase" id="RU361140"/>
    </source>
</evidence>
<evidence type="ECO:0000259" key="18">
    <source>
        <dbReference type="Pfam" id="PF00905"/>
    </source>
</evidence>
<dbReference type="Proteomes" id="UP000217265">
    <property type="component" value="Chromosome"/>
</dbReference>
<keyword evidence="6" id="KW-0121">Carboxypeptidase</keyword>
<evidence type="ECO:0000256" key="2">
    <source>
        <dbReference type="ARBA" id="ARBA00004236"/>
    </source>
</evidence>
<evidence type="ECO:0000256" key="5">
    <source>
        <dbReference type="ARBA" id="ARBA00022475"/>
    </source>
</evidence>
<dbReference type="GO" id="GO:0071555">
    <property type="term" value="P:cell wall organization"/>
    <property type="evidence" value="ECO:0007669"/>
    <property type="project" value="UniProtKB-KW"/>
</dbReference>
<comment type="catalytic activity">
    <reaction evidence="16">
        <text>a beta-lactam + H2O = a substituted beta-amino acid</text>
        <dbReference type="Rhea" id="RHEA:20401"/>
        <dbReference type="ChEBI" id="CHEBI:15377"/>
        <dbReference type="ChEBI" id="CHEBI:35627"/>
        <dbReference type="ChEBI" id="CHEBI:140347"/>
        <dbReference type="EC" id="3.5.2.6"/>
    </reaction>
</comment>
<dbReference type="InterPro" id="IPR002137">
    <property type="entry name" value="Beta-lactam_class-D_AS"/>
</dbReference>
<dbReference type="KEGG" id="vbh:CMV30_14755"/>
<dbReference type="InterPro" id="IPR036138">
    <property type="entry name" value="PBP_dimer_sf"/>
</dbReference>
<comment type="similarity">
    <text evidence="3 16">Belongs to the class-D beta-lactamase family.</text>
</comment>
<evidence type="ECO:0000256" key="3">
    <source>
        <dbReference type="ARBA" id="ARBA00007898"/>
    </source>
</evidence>
<dbReference type="EMBL" id="CP023344">
    <property type="protein sequence ID" value="ATC65111.1"/>
    <property type="molecule type" value="Genomic_DNA"/>
</dbReference>
<dbReference type="InterPro" id="IPR050515">
    <property type="entry name" value="Beta-lactam/transpept"/>
</dbReference>
<gene>
    <name evidence="20" type="ORF">CMV30_14755</name>
</gene>
<dbReference type="PANTHER" id="PTHR30627">
    <property type="entry name" value="PEPTIDOGLYCAN D,D-TRANSPEPTIDASE"/>
    <property type="match status" value="1"/>
</dbReference>
<dbReference type="GO" id="GO:0046677">
    <property type="term" value="P:response to antibiotic"/>
    <property type="evidence" value="ECO:0007669"/>
    <property type="project" value="UniProtKB-UniRule"/>
</dbReference>
<name>A0A290QL37_9BACT</name>
<evidence type="ECO:0000256" key="14">
    <source>
        <dbReference type="ARBA" id="ARBA00023251"/>
    </source>
</evidence>
<comment type="subcellular location">
    <subcellularLocation>
        <location evidence="2">Cell membrane</location>
    </subcellularLocation>
    <subcellularLocation>
        <location evidence="1">Membrane</location>
        <topology evidence="1">Single-pass membrane protein</topology>
    </subcellularLocation>
</comment>
<reference evidence="20 21" key="1">
    <citation type="submission" date="2017-09" db="EMBL/GenBank/DDBJ databases">
        <title>Complete genome sequence of Verrucomicrobial strain HZ-65, isolated from freshwater.</title>
        <authorList>
            <person name="Choi A."/>
        </authorList>
    </citation>
    <scope>NUCLEOTIDE SEQUENCE [LARGE SCALE GENOMIC DNA]</scope>
    <source>
        <strain evidence="20 21">HZ-65</strain>
    </source>
</reference>
<evidence type="ECO:0000313" key="21">
    <source>
        <dbReference type="Proteomes" id="UP000217265"/>
    </source>
</evidence>
<evidence type="ECO:0000256" key="12">
    <source>
        <dbReference type="ARBA" id="ARBA00022989"/>
    </source>
</evidence>
<dbReference type="AlphaFoldDB" id="A0A290QL37"/>
<keyword evidence="8" id="KW-0732">Signal</keyword>
<dbReference type="InterPro" id="IPR005311">
    <property type="entry name" value="PBP_dimer"/>
</dbReference>
<organism evidence="20 21">
    <name type="scientific">Nibricoccus aquaticus</name>
    <dbReference type="NCBI Taxonomy" id="2576891"/>
    <lineage>
        <taxon>Bacteria</taxon>
        <taxon>Pseudomonadati</taxon>
        <taxon>Verrucomicrobiota</taxon>
        <taxon>Opitutia</taxon>
        <taxon>Opitutales</taxon>
        <taxon>Opitutaceae</taxon>
        <taxon>Nibricoccus</taxon>
    </lineage>
</organism>
<keyword evidence="20" id="KW-0808">Transferase</keyword>
<evidence type="ECO:0000313" key="20">
    <source>
        <dbReference type="EMBL" id="ATC65111.1"/>
    </source>
</evidence>
<dbReference type="InterPro" id="IPR001460">
    <property type="entry name" value="PCN-bd_Tpept"/>
</dbReference>
<dbReference type="EC" id="3.5.2.6" evidence="4 16"/>
<proteinExistence type="inferred from homology"/>
<keyword evidence="9 16" id="KW-0378">Hydrolase</keyword>
<keyword evidence="11" id="KW-0573">Peptidoglycan synthesis</keyword>
<keyword evidence="10" id="KW-0133">Cell shape</keyword>
<evidence type="ECO:0000259" key="19">
    <source>
        <dbReference type="Pfam" id="PF03717"/>
    </source>
</evidence>
<dbReference type="GO" id="GO:0008800">
    <property type="term" value="F:beta-lactamase activity"/>
    <property type="evidence" value="ECO:0007669"/>
    <property type="project" value="UniProtKB-UniRule"/>
</dbReference>
<dbReference type="GO" id="GO:0017001">
    <property type="term" value="P:antibiotic catabolic process"/>
    <property type="evidence" value="ECO:0007669"/>
    <property type="project" value="InterPro"/>
</dbReference>
<evidence type="ECO:0000256" key="15">
    <source>
        <dbReference type="ARBA" id="ARBA00023316"/>
    </source>
</evidence>
<feature type="transmembrane region" description="Helical" evidence="17">
    <location>
        <begin position="21"/>
        <end position="43"/>
    </location>
</feature>